<evidence type="ECO:0000313" key="2">
    <source>
        <dbReference type="Proteomes" id="UP000215086"/>
    </source>
</evidence>
<proteinExistence type="predicted"/>
<dbReference type="EMBL" id="CP018477">
    <property type="protein sequence ID" value="ASV75658.1"/>
    <property type="molecule type" value="Genomic_DNA"/>
</dbReference>
<gene>
    <name evidence="1" type="ORF">THTE_3056</name>
</gene>
<dbReference type="RefSeq" id="WP_157732050.1">
    <property type="nucleotide sequence ID" value="NZ_CP018477.1"/>
</dbReference>
<keyword evidence="2" id="KW-1185">Reference proteome</keyword>
<protein>
    <submittedName>
        <fullName evidence="1">Uncharacterized protein</fullName>
    </submittedName>
</protein>
<name>A0A286RI72_9BACT</name>
<sequence>MTRSILDHKPESHLARPIISLTLCVAMSIGIEELHCPLEWRGAGLDIGQVRFSWSRGAVR</sequence>
<dbReference type="KEGG" id="ttf:THTE_3056"/>
<evidence type="ECO:0000313" key="1">
    <source>
        <dbReference type="EMBL" id="ASV75658.1"/>
    </source>
</evidence>
<reference evidence="1 2" key="1">
    <citation type="journal article" name="Front. Microbiol.">
        <title>Sugar Metabolism of the First Thermophilic Planctomycete Thermogutta terrifontis: Comparative Genomic and Transcriptomic Approaches.</title>
        <authorList>
            <person name="Elcheninov A.G."/>
            <person name="Menzel P."/>
            <person name="Gudbergsdottir S.R."/>
            <person name="Slesarev A.I."/>
            <person name="Kadnikov V.V."/>
            <person name="Krogh A."/>
            <person name="Bonch-Osmolovskaya E.A."/>
            <person name="Peng X."/>
            <person name="Kublanov I.V."/>
        </authorList>
    </citation>
    <scope>NUCLEOTIDE SEQUENCE [LARGE SCALE GENOMIC DNA]</scope>
    <source>
        <strain evidence="1 2">R1</strain>
    </source>
</reference>
<dbReference type="AlphaFoldDB" id="A0A286RI72"/>
<dbReference type="Proteomes" id="UP000215086">
    <property type="component" value="Chromosome"/>
</dbReference>
<organism evidence="1 2">
    <name type="scientific">Thermogutta terrifontis</name>
    <dbReference type="NCBI Taxonomy" id="1331910"/>
    <lineage>
        <taxon>Bacteria</taxon>
        <taxon>Pseudomonadati</taxon>
        <taxon>Planctomycetota</taxon>
        <taxon>Planctomycetia</taxon>
        <taxon>Pirellulales</taxon>
        <taxon>Thermoguttaceae</taxon>
        <taxon>Thermogutta</taxon>
    </lineage>
</organism>
<accession>A0A286RI72</accession>